<evidence type="ECO:0000256" key="1">
    <source>
        <dbReference type="ARBA" id="ARBA00004496"/>
    </source>
</evidence>
<dbReference type="Gene3D" id="6.10.140.1040">
    <property type="match status" value="1"/>
</dbReference>
<feature type="compositionally biased region" description="Gly residues" evidence="3">
    <location>
        <begin position="295"/>
        <end position="304"/>
    </location>
</feature>
<protein>
    <submittedName>
        <fullName evidence="5">Stm1-domain-containing protein</fullName>
    </submittedName>
</protein>
<dbReference type="PANTHER" id="PTHR12299">
    <property type="entry name" value="HYALURONIC ACID-BINDING PROTEIN 4"/>
    <property type="match status" value="1"/>
</dbReference>
<keyword evidence="2" id="KW-0963">Cytoplasm</keyword>
<dbReference type="InterPro" id="IPR019084">
    <property type="entry name" value="STM1-like_N"/>
</dbReference>
<dbReference type="GO" id="GO:0005634">
    <property type="term" value="C:nucleus"/>
    <property type="evidence" value="ECO:0007669"/>
    <property type="project" value="TreeGrafter"/>
</dbReference>
<feature type="compositionally biased region" description="Basic and acidic residues" evidence="3">
    <location>
        <begin position="234"/>
        <end position="259"/>
    </location>
</feature>
<name>A0AAN6S774_9PEZI</name>
<proteinExistence type="predicted"/>
<reference evidence="6" key="1">
    <citation type="journal article" date="2023" name="Mol. Phylogenet. Evol.">
        <title>Genome-scale phylogeny and comparative genomics of the fungal order Sordariales.</title>
        <authorList>
            <person name="Hensen N."/>
            <person name="Bonometti L."/>
            <person name="Westerberg I."/>
            <person name="Brannstrom I.O."/>
            <person name="Guillou S."/>
            <person name="Cros-Aarteil S."/>
            <person name="Calhoun S."/>
            <person name="Haridas S."/>
            <person name="Kuo A."/>
            <person name="Mondo S."/>
            <person name="Pangilinan J."/>
            <person name="Riley R."/>
            <person name="LaButti K."/>
            <person name="Andreopoulos B."/>
            <person name="Lipzen A."/>
            <person name="Chen C."/>
            <person name="Yan M."/>
            <person name="Daum C."/>
            <person name="Ng V."/>
            <person name="Clum A."/>
            <person name="Steindorff A."/>
            <person name="Ohm R.A."/>
            <person name="Martin F."/>
            <person name="Silar P."/>
            <person name="Natvig D.O."/>
            <person name="Lalanne C."/>
            <person name="Gautier V."/>
            <person name="Ament-Velasquez S.L."/>
            <person name="Kruys A."/>
            <person name="Hutchinson M.I."/>
            <person name="Powell A.J."/>
            <person name="Barry K."/>
            <person name="Miller A.N."/>
            <person name="Grigoriev I.V."/>
            <person name="Debuchy R."/>
            <person name="Gladieux P."/>
            <person name="Hiltunen Thoren M."/>
            <person name="Johannesson H."/>
        </authorList>
    </citation>
    <scope>NUCLEOTIDE SEQUENCE [LARGE SCALE GENOMIC DNA]</scope>
    <source>
        <strain evidence="6">CBS 340.73</strain>
    </source>
</reference>
<evidence type="ECO:0000256" key="3">
    <source>
        <dbReference type="SAM" id="MobiDB-lite"/>
    </source>
</evidence>
<feature type="region of interest" description="Disordered" evidence="3">
    <location>
        <begin position="212"/>
        <end position="323"/>
    </location>
</feature>
<dbReference type="AlphaFoldDB" id="A0AAN6S774"/>
<comment type="caution">
    <text evidence="5">The sequence shown here is derived from an EMBL/GenBank/DDBJ whole genome shotgun (WGS) entry which is preliminary data.</text>
</comment>
<dbReference type="Pfam" id="PF09598">
    <property type="entry name" value="Stm1_N"/>
    <property type="match status" value="1"/>
</dbReference>
<organism evidence="5 6">
    <name type="scientific">Diplogelasinospora grovesii</name>
    <dbReference type="NCBI Taxonomy" id="303347"/>
    <lineage>
        <taxon>Eukaryota</taxon>
        <taxon>Fungi</taxon>
        <taxon>Dikarya</taxon>
        <taxon>Ascomycota</taxon>
        <taxon>Pezizomycotina</taxon>
        <taxon>Sordariomycetes</taxon>
        <taxon>Sordariomycetidae</taxon>
        <taxon>Sordariales</taxon>
        <taxon>Diplogelasinosporaceae</taxon>
        <taxon>Diplogelasinospora</taxon>
    </lineage>
</organism>
<dbReference type="Proteomes" id="UP001303473">
    <property type="component" value="Unassembled WGS sequence"/>
</dbReference>
<dbReference type="PANTHER" id="PTHR12299:SF17">
    <property type="entry name" value="AT19571P-RELATED"/>
    <property type="match status" value="1"/>
</dbReference>
<gene>
    <name evidence="5" type="ORF">QBC46DRAFT_74363</name>
</gene>
<dbReference type="InterPro" id="IPR006861">
    <property type="entry name" value="HABP4_PAIRBP1-bd"/>
</dbReference>
<evidence type="ECO:0000313" key="6">
    <source>
        <dbReference type="Proteomes" id="UP001303473"/>
    </source>
</evidence>
<feature type="domain" description="Hyaluronan/mRNA-binding protein" evidence="4">
    <location>
        <begin position="102"/>
        <end position="205"/>
    </location>
</feature>
<feature type="compositionally biased region" description="Basic and acidic residues" evidence="3">
    <location>
        <begin position="284"/>
        <end position="294"/>
    </location>
</feature>
<comment type="subcellular location">
    <subcellularLocation>
        <location evidence="1">Cytoplasm</location>
    </subcellularLocation>
</comment>
<accession>A0AAN6S774</accession>
<evidence type="ECO:0000256" key="2">
    <source>
        <dbReference type="ARBA" id="ARBA00022490"/>
    </source>
</evidence>
<feature type="compositionally biased region" description="Basic and acidic residues" evidence="3">
    <location>
        <begin position="69"/>
        <end position="84"/>
    </location>
</feature>
<dbReference type="GO" id="GO:0005737">
    <property type="term" value="C:cytoplasm"/>
    <property type="evidence" value="ECO:0007669"/>
    <property type="project" value="UniProtKB-SubCell"/>
</dbReference>
<feature type="region of interest" description="Disordered" evidence="3">
    <location>
        <begin position="1"/>
        <end position="178"/>
    </location>
</feature>
<dbReference type="GO" id="GO:0003723">
    <property type="term" value="F:RNA binding"/>
    <property type="evidence" value="ECO:0007669"/>
    <property type="project" value="InterPro"/>
</dbReference>
<evidence type="ECO:0000313" key="5">
    <source>
        <dbReference type="EMBL" id="KAK3942366.1"/>
    </source>
</evidence>
<dbReference type="SMART" id="SM01233">
    <property type="entry name" value="HABP4_PAI-RBP1"/>
    <property type="match status" value="1"/>
</dbReference>
<sequence length="323" mass="33867">MSVASKNPYDLLGNDAEDSDAPAAPVKTVEKTSTHTAKRNSDGLAPASKAPAAPTGNRRGGGASGNEAAFRDRNAGSDRNRVKPTDVGAPRGRGRGGRGGRNPRSDDRHSKSLPSGGSEKQAALSWGATEGQAELKDEQAGEEIAQTEQKEATAEGDAAPAEAEAKEEEPEDKHISYADYLAQQAEKKAALEAENALKVRKANEGIKEDKKWANAKPLAKEEGEDYFAGAGGKAKRERERKQKQVLEIDQRYVEPERTGGGRGGRGGPRGGRGEGGRGRGRGAPRGEYRGDNFRGGRGGRGAGNTSGPLLNPSDESAFPSLGS</sequence>
<keyword evidence="6" id="KW-1185">Reference proteome</keyword>
<feature type="compositionally biased region" description="Gly residues" evidence="3">
    <location>
        <begin position="260"/>
        <end position="270"/>
    </location>
</feature>
<dbReference type="InterPro" id="IPR039764">
    <property type="entry name" value="HABP4/SERBP1-like"/>
</dbReference>
<dbReference type="EMBL" id="MU853774">
    <property type="protein sequence ID" value="KAK3942366.1"/>
    <property type="molecule type" value="Genomic_DNA"/>
</dbReference>
<evidence type="ECO:0000259" key="4">
    <source>
        <dbReference type="SMART" id="SM01233"/>
    </source>
</evidence>